<protein>
    <submittedName>
        <fullName evidence="1">Uncharacterized protein</fullName>
    </submittedName>
</protein>
<comment type="caution">
    <text evidence="1">The sequence shown here is derived from an EMBL/GenBank/DDBJ whole genome shotgun (WGS) entry which is preliminary data.</text>
</comment>
<dbReference type="EMBL" id="JALJOS010000019">
    <property type="protein sequence ID" value="KAK9827002.1"/>
    <property type="molecule type" value="Genomic_DNA"/>
</dbReference>
<accession>A0AAW1QZW0</accession>
<reference evidence="1 2" key="1">
    <citation type="journal article" date="2024" name="Nat. Commun.">
        <title>Phylogenomics reveals the evolutionary origins of lichenization in chlorophyte algae.</title>
        <authorList>
            <person name="Puginier C."/>
            <person name="Libourel C."/>
            <person name="Otte J."/>
            <person name="Skaloud P."/>
            <person name="Haon M."/>
            <person name="Grisel S."/>
            <person name="Petersen M."/>
            <person name="Berrin J.G."/>
            <person name="Delaux P.M."/>
            <person name="Dal Grande F."/>
            <person name="Keller J."/>
        </authorList>
    </citation>
    <scope>NUCLEOTIDE SEQUENCE [LARGE SCALE GENOMIC DNA]</scope>
    <source>
        <strain evidence="1 2">SAG 2145</strain>
    </source>
</reference>
<dbReference type="InterPro" id="IPR036388">
    <property type="entry name" value="WH-like_DNA-bd_sf"/>
</dbReference>
<dbReference type="Proteomes" id="UP001438707">
    <property type="component" value="Unassembled WGS sequence"/>
</dbReference>
<dbReference type="Gene3D" id="1.10.10.10">
    <property type="entry name" value="Winged helix-like DNA-binding domain superfamily/Winged helix DNA-binding domain"/>
    <property type="match status" value="2"/>
</dbReference>
<dbReference type="AlphaFoldDB" id="A0AAW1QZW0"/>
<sequence>MSDAARTKMKASRMAGLYPSHGKPSILGCKAVARYNLNGDLQEVYASIARAAESLGGQSSSIGRACRGTLQMSCGFQWREVPHGADAPLRISPHVPRTGRKIVQLLGSDVVATHARIGAAAKAIGVVTSGISSVLGGRQLAAKGFTFAYEDEWHSTECVVAGDPTANLL</sequence>
<gene>
    <name evidence="1" type="ORF">WJX74_003300</name>
</gene>
<proteinExistence type="predicted"/>
<evidence type="ECO:0000313" key="1">
    <source>
        <dbReference type="EMBL" id="KAK9827002.1"/>
    </source>
</evidence>
<organism evidence="1 2">
    <name type="scientific">Apatococcus lobatus</name>
    <dbReference type="NCBI Taxonomy" id="904363"/>
    <lineage>
        <taxon>Eukaryota</taxon>
        <taxon>Viridiplantae</taxon>
        <taxon>Chlorophyta</taxon>
        <taxon>core chlorophytes</taxon>
        <taxon>Trebouxiophyceae</taxon>
        <taxon>Chlorellales</taxon>
        <taxon>Chlorellaceae</taxon>
        <taxon>Apatococcus</taxon>
    </lineage>
</organism>
<name>A0AAW1QZW0_9CHLO</name>
<evidence type="ECO:0000313" key="2">
    <source>
        <dbReference type="Proteomes" id="UP001438707"/>
    </source>
</evidence>
<dbReference type="SUPFAM" id="SSF64496">
    <property type="entry name" value="DNA-binding domain of intron-encoded endonucleases"/>
    <property type="match status" value="1"/>
</dbReference>
<keyword evidence="2" id="KW-1185">Reference proteome</keyword>